<dbReference type="InterPro" id="IPR025419">
    <property type="entry name" value="DUF4142"/>
</dbReference>
<evidence type="ECO:0000256" key="1">
    <source>
        <dbReference type="SAM" id="Phobius"/>
    </source>
</evidence>
<reference evidence="5" key="1">
    <citation type="journal article" date="2019" name="Int. J. Syst. Evol. Microbiol.">
        <title>The Global Catalogue of Microorganisms (GCM) 10K type strain sequencing project: providing services to taxonomists for standard genome sequencing and annotation.</title>
        <authorList>
            <consortium name="The Broad Institute Genomics Platform"/>
            <consortium name="The Broad Institute Genome Sequencing Center for Infectious Disease"/>
            <person name="Wu L."/>
            <person name="Ma J."/>
        </authorList>
    </citation>
    <scope>NUCLEOTIDE SEQUENCE [LARGE SCALE GENOMIC DNA]</scope>
    <source>
        <strain evidence="5">CGMCC 4.7319</strain>
    </source>
</reference>
<keyword evidence="5" id="KW-1185">Reference proteome</keyword>
<feature type="domain" description="DUF4142" evidence="3">
    <location>
        <begin position="51"/>
        <end position="181"/>
    </location>
</feature>
<dbReference type="Pfam" id="PF13628">
    <property type="entry name" value="DUF4142"/>
    <property type="match status" value="1"/>
</dbReference>
<gene>
    <name evidence="4" type="ORF">GCM10011609_00900</name>
</gene>
<dbReference type="PANTHER" id="PTHR38593:SF1">
    <property type="entry name" value="BLR2558 PROTEIN"/>
    <property type="match status" value="1"/>
</dbReference>
<name>A0ABQ2H8T7_9PSEU</name>
<keyword evidence="1" id="KW-0472">Membrane</keyword>
<accession>A0ABQ2H8T7</accession>
<comment type="caution">
    <text evidence="4">The sequence shown here is derived from an EMBL/GenBank/DDBJ whole genome shotgun (WGS) entry which is preliminary data.</text>
</comment>
<keyword evidence="1" id="KW-1133">Transmembrane helix</keyword>
<dbReference type="RefSeq" id="WP_189152542.1">
    <property type="nucleotide sequence ID" value="NZ_BMNC01000001.1"/>
</dbReference>
<organism evidence="4 5">
    <name type="scientific">Lentzea pudingi</name>
    <dbReference type="NCBI Taxonomy" id="1789439"/>
    <lineage>
        <taxon>Bacteria</taxon>
        <taxon>Bacillati</taxon>
        <taxon>Actinomycetota</taxon>
        <taxon>Actinomycetes</taxon>
        <taxon>Pseudonocardiales</taxon>
        <taxon>Pseudonocardiaceae</taxon>
        <taxon>Lentzea</taxon>
    </lineage>
</organism>
<evidence type="ECO:0000313" key="4">
    <source>
        <dbReference type="EMBL" id="GGM69074.1"/>
    </source>
</evidence>
<dbReference type="EMBL" id="BMNC01000001">
    <property type="protein sequence ID" value="GGM69074.1"/>
    <property type="molecule type" value="Genomic_DNA"/>
</dbReference>
<protein>
    <recommendedName>
        <fullName evidence="3">DUF4142 domain-containing protein</fullName>
    </recommendedName>
</protein>
<feature type="transmembrane region" description="Helical" evidence="1">
    <location>
        <begin position="216"/>
        <end position="237"/>
    </location>
</feature>
<evidence type="ECO:0000256" key="2">
    <source>
        <dbReference type="SAM" id="SignalP"/>
    </source>
</evidence>
<keyword evidence="1" id="KW-0812">Transmembrane</keyword>
<feature type="chain" id="PRO_5046577461" description="DUF4142 domain-containing protein" evidence="2">
    <location>
        <begin position="31"/>
        <end position="244"/>
    </location>
</feature>
<sequence>MDNEDDKTMTRALATVFAMLFLFSGLTATAAAQPADTGGVMDTPSGPLTANDRELLNRVRLAGLWEMPMGELTATKASNARVKQIGKMIMLDHMMLDSLTKKTAAGFGLTTPDVPNPTQQSWMEEINALEGDAFDQAFIARLRAAHGQIFPFIAKVRSGTRNDVIRGFAQAGIDVVMKHMTLLESSGLAGDAAFAEPQPAGNIINATLASDESPNMWVILTVTAAGAVLTVLLLRVLRPRRPVR</sequence>
<feature type="signal peptide" evidence="2">
    <location>
        <begin position="1"/>
        <end position="30"/>
    </location>
</feature>
<dbReference type="PANTHER" id="PTHR38593">
    <property type="entry name" value="BLR2558 PROTEIN"/>
    <property type="match status" value="1"/>
</dbReference>
<proteinExistence type="predicted"/>
<evidence type="ECO:0000259" key="3">
    <source>
        <dbReference type="Pfam" id="PF13628"/>
    </source>
</evidence>
<evidence type="ECO:0000313" key="5">
    <source>
        <dbReference type="Proteomes" id="UP000597656"/>
    </source>
</evidence>
<dbReference type="Proteomes" id="UP000597656">
    <property type="component" value="Unassembled WGS sequence"/>
</dbReference>
<keyword evidence="2" id="KW-0732">Signal</keyword>